<evidence type="ECO:0000256" key="6">
    <source>
        <dbReference type="ARBA" id="ARBA00023136"/>
    </source>
</evidence>
<feature type="transmembrane region" description="Helical" evidence="7">
    <location>
        <begin position="94"/>
        <end position="120"/>
    </location>
</feature>
<dbReference type="PANTHER" id="PTHR43005">
    <property type="entry name" value="BLR7065 PROTEIN"/>
    <property type="match status" value="1"/>
</dbReference>
<evidence type="ECO:0000256" key="4">
    <source>
        <dbReference type="ARBA" id="ARBA00022692"/>
    </source>
</evidence>
<feature type="transmembrane region" description="Helical" evidence="7">
    <location>
        <begin position="279"/>
        <end position="307"/>
    </location>
</feature>
<dbReference type="Gene3D" id="1.10.3720.10">
    <property type="entry name" value="MetI-like"/>
    <property type="match status" value="1"/>
</dbReference>
<feature type="compositionally biased region" description="Basic and acidic residues" evidence="8">
    <location>
        <begin position="15"/>
        <end position="24"/>
    </location>
</feature>
<dbReference type="OrthoDB" id="34224at2"/>
<keyword evidence="6 7" id="KW-0472">Membrane</keyword>
<evidence type="ECO:0000259" key="9">
    <source>
        <dbReference type="PROSITE" id="PS50928"/>
    </source>
</evidence>
<feature type="transmembrane region" description="Helical" evidence="7">
    <location>
        <begin position="181"/>
        <end position="204"/>
    </location>
</feature>
<gene>
    <name evidence="10" type="ORF">Rhow_005613</name>
</gene>
<dbReference type="SUPFAM" id="SSF161098">
    <property type="entry name" value="MetI-like"/>
    <property type="match status" value="1"/>
</dbReference>
<dbReference type="Proteomes" id="UP000287519">
    <property type="component" value="Unassembled WGS sequence"/>
</dbReference>
<dbReference type="Pfam" id="PF00528">
    <property type="entry name" value="BPD_transp_1"/>
    <property type="match status" value="1"/>
</dbReference>
<feature type="region of interest" description="Disordered" evidence="8">
    <location>
        <begin position="1"/>
        <end position="24"/>
    </location>
</feature>
<evidence type="ECO:0000256" key="8">
    <source>
        <dbReference type="SAM" id="MobiDB-lite"/>
    </source>
</evidence>
<comment type="caution">
    <text evidence="10">The sequence shown here is derived from an EMBL/GenBank/DDBJ whole genome shotgun (WGS) entry which is preliminary data.</text>
</comment>
<sequence length="321" mass="35389">MTTIAEKPTAGSTSDRVRELREAKDDSVSRAEGWRRRGPLLPALIFMIVVTQIPFLFTLYYSTQSWNLVRPGSREFVGLQNYADVFQDSQFREVAVNTVILIVGTVLISVVLGLLLALLLDRAFLGRGIVRTLLITPFLVTPVAGALLWKTTMFDPVFGIVNFVLSPFGVGQVDWVSKFPLASVMVSLVWQWTPFMMLLILAGLQSMPRDILEAARVDGAKPFAMFRELTLPHLRRFIELGAVLGAIYLINTFDAIYMMTQGGPGTASANLPFYIYQRAFLGFDIGQAAAMGVIVVIATIVVATLALRLIFKSFSGNEEAA</sequence>
<feature type="transmembrane region" description="Helical" evidence="7">
    <location>
        <begin position="237"/>
        <end position="259"/>
    </location>
</feature>
<dbReference type="EMBL" id="BHYM01000048">
    <property type="protein sequence ID" value="GCE41954.1"/>
    <property type="molecule type" value="Genomic_DNA"/>
</dbReference>
<evidence type="ECO:0000256" key="3">
    <source>
        <dbReference type="ARBA" id="ARBA00022475"/>
    </source>
</evidence>
<feature type="transmembrane region" description="Helical" evidence="7">
    <location>
        <begin position="132"/>
        <end position="149"/>
    </location>
</feature>
<evidence type="ECO:0000256" key="1">
    <source>
        <dbReference type="ARBA" id="ARBA00004651"/>
    </source>
</evidence>
<dbReference type="RefSeq" id="WP_124393970.1">
    <property type="nucleotide sequence ID" value="NZ_BHYM01000048.1"/>
</dbReference>
<accession>A0A402CEC9</accession>
<evidence type="ECO:0000313" key="10">
    <source>
        <dbReference type="EMBL" id="GCE41954.1"/>
    </source>
</evidence>
<keyword evidence="4 7" id="KW-0812">Transmembrane</keyword>
<keyword evidence="11" id="KW-1185">Reference proteome</keyword>
<keyword evidence="3" id="KW-1003">Cell membrane</keyword>
<protein>
    <submittedName>
        <fullName evidence="10">Various polyols ABC transporter, permease component 1</fullName>
    </submittedName>
</protein>
<organism evidence="10 11">
    <name type="scientific">Rhodococcus wratislaviensis</name>
    <name type="common">Tsukamurella wratislaviensis</name>
    <dbReference type="NCBI Taxonomy" id="44752"/>
    <lineage>
        <taxon>Bacteria</taxon>
        <taxon>Bacillati</taxon>
        <taxon>Actinomycetota</taxon>
        <taxon>Actinomycetes</taxon>
        <taxon>Mycobacteriales</taxon>
        <taxon>Nocardiaceae</taxon>
        <taxon>Rhodococcus</taxon>
    </lineage>
</organism>
<keyword evidence="5 7" id="KW-1133">Transmembrane helix</keyword>
<keyword evidence="2 7" id="KW-0813">Transport</keyword>
<proteinExistence type="inferred from homology"/>
<dbReference type="PROSITE" id="PS50928">
    <property type="entry name" value="ABC_TM1"/>
    <property type="match status" value="1"/>
</dbReference>
<feature type="domain" description="ABC transmembrane type-1" evidence="9">
    <location>
        <begin position="95"/>
        <end position="306"/>
    </location>
</feature>
<dbReference type="GO" id="GO:0055085">
    <property type="term" value="P:transmembrane transport"/>
    <property type="evidence" value="ECO:0007669"/>
    <property type="project" value="InterPro"/>
</dbReference>
<evidence type="ECO:0000256" key="7">
    <source>
        <dbReference type="RuleBase" id="RU363032"/>
    </source>
</evidence>
<comment type="similarity">
    <text evidence="7">Belongs to the binding-protein-dependent transport system permease family.</text>
</comment>
<reference evidence="10 11" key="1">
    <citation type="submission" date="2018-11" db="EMBL/GenBank/DDBJ databases">
        <title>Microbial catabolism of amino acid.</title>
        <authorList>
            <person name="Hibi M."/>
            <person name="Ogawa J."/>
        </authorList>
    </citation>
    <scope>NUCLEOTIDE SEQUENCE [LARGE SCALE GENOMIC DNA]</scope>
    <source>
        <strain evidence="10 11">C31-06</strain>
    </source>
</reference>
<dbReference type="AlphaFoldDB" id="A0A402CEC9"/>
<evidence type="ECO:0000256" key="2">
    <source>
        <dbReference type="ARBA" id="ARBA00022448"/>
    </source>
</evidence>
<dbReference type="PANTHER" id="PTHR43005:SF2">
    <property type="entry name" value="INTEGRAL MEMBRANE SUGAR TRANSPORT PROTEIN"/>
    <property type="match status" value="1"/>
</dbReference>
<comment type="subcellular location">
    <subcellularLocation>
        <location evidence="1 7">Cell membrane</location>
        <topology evidence="1 7">Multi-pass membrane protein</topology>
    </subcellularLocation>
</comment>
<evidence type="ECO:0000256" key="5">
    <source>
        <dbReference type="ARBA" id="ARBA00022989"/>
    </source>
</evidence>
<evidence type="ECO:0000313" key="11">
    <source>
        <dbReference type="Proteomes" id="UP000287519"/>
    </source>
</evidence>
<name>A0A402CEC9_RHOWR</name>
<dbReference type="CDD" id="cd06261">
    <property type="entry name" value="TM_PBP2"/>
    <property type="match status" value="1"/>
</dbReference>
<dbReference type="GO" id="GO:0005886">
    <property type="term" value="C:plasma membrane"/>
    <property type="evidence" value="ECO:0007669"/>
    <property type="project" value="UniProtKB-SubCell"/>
</dbReference>
<feature type="transmembrane region" description="Helical" evidence="7">
    <location>
        <begin position="40"/>
        <end position="61"/>
    </location>
</feature>
<dbReference type="InterPro" id="IPR000515">
    <property type="entry name" value="MetI-like"/>
</dbReference>
<dbReference type="InterPro" id="IPR035906">
    <property type="entry name" value="MetI-like_sf"/>
</dbReference>